<sequence length="609" mass="66632">MLRETVWRVWICWILMSFGPQWGVQSAGAHSCHEVKTAFQLRQIGPLKWVPETAATDAELQICKHQGPTCCTRKMEESYHAAARRDTLQNILSYSLELKYLIIGHAAAIQDTFHSLLSFTLNHTLSLLDLAYEPIAAESRPLVSALFSDLALYLRGNDDVSVIRSVRHFFDELFPLVYRHLVNPGLASSTWSAEGAECLHATRQDLNPFGPHPQALAHGLARVLGVGRSLMQALTVGVEVLNASESAGMAKECGRAIVRMQFCSHCKGLTLIRPCQGLCLNVMRGCLAGLAELQGPWSRYIALLEGTSAALAGGHELELTLLGIRERINDAILSAQLNGPHLSAIVEKVCGPLTESASSTQEGPKLQSLSPQSPAGLDQSSSVEPVSSIPSLSPTIQDNSDDHRDSHVTLRKRSLPLKPSKHDKPRSLKKLSKEFMSYIQRYKSFFSMLPEVLCDSEMVLDEYTCWNGEDVVESYTHSVVGNGFQAQRQNPEIKVRGVDPVLVEAKETLERFNQDMWAETGLDDEQHEHLHVDSGSGTETSGECDDEDGCEGSAEDEEEIGHVVPSFSPPSVRQGSGLSFKAAACSTDSSSLLLSLSLSPLLLSLLHST</sequence>
<evidence type="ECO:0000256" key="7">
    <source>
        <dbReference type="ARBA" id="ARBA00023136"/>
    </source>
</evidence>
<keyword evidence="10 12" id="KW-0449">Lipoprotein</keyword>
<evidence type="ECO:0000256" key="14">
    <source>
        <dbReference type="SAM" id="SignalP"/>
    </source>
</evidence>
<evidence type="ECO:0000256" key="1">
    <source>
        <dbReference type="ARBA" id="ARBA00004609"/>
    </source>
</evidence>
<evidence type="ECO:0000313" key="15">
    <source>
        <dbReference type="EMBL" id="KAB5559092.1"/>
    </source>
</evidence>
<feature type="chain" id="PRO_5024354140" description="Glypican 5c" evidence="14">
    <location>
        <begin position="24"/>
        <end position="609"/>
    </location>
</feature>
<evidence type="ECO:0000256" key="3">
    <source>
        <dbReference type="ARBA" id="ARBA00022475"/>
    </source>
</evidence>
<dbReference type="GO" id="GO:0005886">
    <property type="term" value="C:plasma membrane"/>
    <property type="evidence" value="ECO:0007669"/>
    <property type="project" value="UniProtKB-SubCell"/>
</dbReference>
<evidence type="ECO:0000256" key="13">
    <source>
        <dbReference type="SAM" id="MobiDB-lite"/>
    </source>
</evidence>
<dbReference type="PANTHER" id="PTHR10822">
    <property type="entry name" value="GLYPICAN"/>
    <property type="match status" value="1"/>
</dbReference>
<keyword evidence="3" id="KW-1003">Cell membrane</keyword>
<keyword evidence="8" id="KW-0325">Glycoprotein</keyword>
<evidence type="ECO:0000256" key="4">
    <source>
        <dbReference type="ARBA" id="ARBA00022622"/>
    </source>
</evidence>
<gene>
    <name evidence="15" type="ORF">PHYPO_G00024870</name>
</gene>
<evidence type="ECO:0000256" key="5">
    <source>
        <dbReference type="ARBA" id="ARBA00022729"/>
    </source>
</evidence>
<feature type="compositionally biased region" description="Low complexity" evidence="13">
    <location>
        <begin position="380"/>
        <end position="394"/>
    </location>
</feature>
<dbReference type="AlphaFoldDB" id="A0A5N5MVW7"/>
<feature type="signal peptide" evidence="14">
    <location>
        <begin position="1"/>
        <end position="23"/>
    </location>
</feature>
<feature type="region of interest" description="Disordered" evidence="13">
    <location>
        <begin position="355"/>
        <end position="426"/>
    </location>
</feature>
<evidence type="ECO:0008006" key="17">
    <source>
        <dbReference type="Google" id="ProtNLM"/>
    </source>
</evidence>
<dbReference type="Proteomes" id="UP000327468">
    <property type="component" value="Chromosome 11"/>
</dbReference>
<organism evidence="15 16">
    <name type="scientific">Pangasianodon hypophthalmus</name>
    <name type="common">Striped catfish</name>
    <name type="synonym">Helicophagus hypophthalmus</name>
    <dbReference type="NCBI Taxonomy" id="310915"/>
    <lineage>
        <taxon>Eukaryota</taxon>
        <taxon>Metazoa</taxon>
        <taxon>Chordata</taxon>
        <taxon>Craniata</taxon>
        <taxon>Vertebrata</taxon>
        <taxon>Euteleostomi</taxon>
        <taxon>Actinopterygii</taxon>
        <taxon>Neopterygii</taxon>
        <taxon>Teleostei</taxon>
        <taxon>Ostariophysi</taxon>
        <taxon>Siluriformes</taxon>
        <taxon>Pangasiidae</taxon>
        <taxon>Pangasianodon</taxon>
    </lineage>
</organism>
<keyword evidence="16" id="KW-1185">Reference proteome</keyword>
<dbReference type="GO" id="GO:0016477">
    <property type="term" value="P:cell migration"/>
    <property type="evidence" value="ECO:0007669"/>
    <property type="project" value="TreeGrafter"/>
</dbReference>
<feature type="compositionally biased region" description="Polar residues" evidence="13">
    <location>
        <begin position="355"/>
        <end position="373"/>
    </location>
</feature>
<dbReference type="PANTHER" id="PTHR10822:SF19">
    <property type="entry name" value="GLYPICAN-5"/>
    <property type="match status" value="1"/>
</dbReference>
<evidence type="ECO:0000256" key="10">
    <source>
        <dbReference type="ARBA" id="ARBA00023288"/>
    </source>
</evidence>
<evidence type="ECO:0000256" key="9">
    <source>
        <dbReference type="ARBA" id="ARBA00023207"/>
    </source>
</evidence>
<dbReference type="GO" id="GO:0005576">
    <property type="term" value="C:extracellular region"/>
    <property type="evidence" value="ECO:0007669"/>
    <property type="project" value="TreeGrafter"/>
</dbReference>
<comment type="subcellular location">
    <subcellularLocation>
        <location evidence="1 12">Cell membrane</location>
        <topology evidence="1 12">Lipid-anchor</topology>
        <topology evidence="1 12">GPI-anchor</topology>
    </subcellularLocation>
</comment>
<evidence type="ECO:0000256" key="8">
    <source>
        <dbReference type="ARBA" id="ARBA00023180"/>
    </source>
</evidence>
<reference evidence="15 16" key="1">
    <citation type="submission" date="2019-06" db="EMBL/GenBank/DDBJ databases">
        <title>A chromosome-scale genome assembly of the striped catfish, Pangasianodon hypophthalmus.</title>
        <authorList>
            <person name="Wen M."/>
            <person name="Zahm M."/>
            <person name="Roques C."/>
            <person name="Cabau C."/>
            <person name="Klopp C."/>
            <person name="Donnadieu C."/>
            <person name="Jouanno E."/>
            <person name="Avarre J.-C."/>
            <person name="Campet M."/>
            <person name="Ha T.T.T."/>
            <person name="Dugue R."/>
            <person name="Lampietro C."/>
            <person name="Louis A."/>
            <person name="Herpin A."/>
            <person name="Echchiki A."/>
            <person name="Berthelot C."/>
            <person name="Parey E."/>
            <person name="Roest-Crollius H."/>
            <person name="Braasch I."/>
            <person name="Postlethwait J."/>
            <person name="Bobe J."/>
            <person name="Montfort J."/>
            <person name="Bouchez O."/>
            <person name="Begum T."/>
            <person name="Schartl M."/>
            <person name="Guiguen Y."/>
        </authorList>
    </citation>
    <scope>NUCLEOTIDE SEQUENCE [LARGE SCALE GENOMIC DNA]</scope>
    <source>
        <strain evidence="15 16">Indonesia</strain>
        <tissue evidence="15">Blood</tissue>
    </source>
</reference>
<dbReference type="InterPro" id="IPR001863">
    <property type="entry name" value="Glypican"/>
</dbReference>
<accession>A0A5N5MVW7</accession>
<protein>
    <recommendedName>
        <fullName evidence="17">Glypican 5c</fullName>
    </recommendedName>
</protein>
<dbReference type="EMBL" id="VFJC01000012">
    <property type="protein sequence ID" value="KAB5559092.1"/>
    <property type="molecule type" value="Genomic_DNA"/>
</dbReference>
<evidence type="ECO:0000313" key="16">
    <source>
        <dbReference type="Proteomes" id="UP000327468"/>
    </source>
</evidence>
<evidence type="ECO:0000256" key="11">
    <source>
        <dbReference type="RuleBase" id="RU003518"/>
    </source>
</evidence>
<dbReference type="GO" id="GO:0090263">
    <property type="term" value="P:positive regulation of canonical Wnt signaling pathway"/>
    <property type="evidence" value="ECO:0007669"/>
    <property type="project" value="TreeGrafter"/>
</dbReference>
<dbReference type="GO" id="GO:0098552">
    <property type="term" value="C:side of membrane"/>
    <property type="evidence" value="ECO:0007669"/>
    <property type="project" value="UniProtKB-KW"/>
</dbReference>
<comment type="function">
    <text evidence="12">Cell surface proteoglycan.</text>
</comment>
<keyword evidence="6 12" id="KW-0654">Proteoglycan</keyword>
<dbReference type="GO" id="GO:0009986">
    <property type="term" value="C:cell surface"/>
    <property type="evidence" value="ECO:0007669"/>
    <property type="project" value="TreeGrafter"/>
</dbReference>
<evidence type="ECO:0000256" key="6">
    <source>
        <dbReference type="ARBA" id="ARBA00022974"/>
    </source>
</evidence>
<feature type="compositionally biased region" description="Acidic residues" evidence="13">
    <location>
        <begin position="542"/>
        <end position="557"/>
    </location>
</feature>
<comment type="caution">
    <text evidence="15">The sequence shown here is derived from an EMBL/GenBank/DDBJ whole genome shotgun (WGS) entry which is preliminary data.</text>
</comment>
<keyword evidence="9 12" id="KW-0357">Heparan sulfate</keyword>
<evidence type="ECO:0000256" key="2">
    <source>
        <dbReference type="ARBA" id="ARBA00010260"/>
    </source>
</evidence>
<proteinExistence type="inferred from homology"/>
<keyword evidence="4 12" id="KW-0336">GPI-anchor</keyword>
<comment type="similarity">
    <text evidence="2 11">Belongs to the glypican family.</text>
</comment>
<dbReference type="Pfam" id="PF01153">
    <property type="entry name" value="Glypican"/>
    <property type="match status" value="2"/>
</dbReference>
<feature type="compositionally biased region" description="Basic residues" evidence="13">
    <location>
        <begin position="409"/>
        <end position="419"/>
    </location>
</feature>
<name>A0A5N5MVW7_PANHP</name>
<dbReference type="GO" id="GO:1905475">
    <property type="term" value="P:regulation of protein localization to membrane"/>
    <property type="evidence" value="ECO:0007669"/>
    <property type="project" value="TreeGrafter"/>
</dbReference>
<keyword evidence="5 14" id="KW-0732">Signal</keyword>
<keyword evidence="7 12" id="KW-0472">Membrane</keyword>
<feature type="region of interest" description="Disordered" evidence="13">
    <location>
        <begin position="530"/>
        <end position="557"/>
    </location>
</feature>
<evidence type="ECO:0000256" key="12">
    <source>
        <dbReference type="RuleBase" id="RU003519"/>
    </source>
</evidence>